<evidence type="ECO:0000313" key="1">
    <source>
        <dbReference type="EMBL" id="KAK3360776.1"/>
    </source>
</evidence>
<reference evidence="1" key="1">
    <citation type="journal article" date="2023" name="Mol. Phylogenet. Evol.">
        <title>Genome-scale phylogeny and comparative genomics of the fungal order Sordariales.</title>
        <authorList>
            <person name="Hensen N."/>
            <person name="Bonometti L."/>
            <person name="Westerberg I."/>
            <person name="Brannstrom I.O."/>
            <person name="Guillou S."/>
            <person name="Cros-Aarteil S."/>
            <person name="Calhoun S."/>
            <person name="Haridas S."/>
            <person name="Kuo A."/>
            <person name="Mondo S."/>
            <person name="Pangilinan J."/>
            <person name="Riley R."/>
            <person name="LaButti K."/>
            <person name="Andreopoulos B."/>
            <person name="Lipzen A."/>
            <person name="Chen C."/>
            <person name="Yan M."/>
            <person name="Daum C."/>
            <person name="Ng V."/>
            <person name="Clum A."/>
            <person name="Steindorff A."/>
            <person name="Ohm R.A."/>
            <person name="Martin F."/>
            <person name="Silar P."/>
            <person name="Natvig D.O."/>
            <person name="Lalanne C."/>
            <person name="Gautier V."/>
            <person name="Ament-Velasquez S.L."/>
            <person name="Kruys A."/>
            <person name="Hutchinson M.I."/>
            <person name="Powell A.J."/>
            <person name="Barry K."/>
            <person name="Miller A.N."/>
            <person name="Grigoriev I.V."/>
            <person name="Debuchy R."/>
            <person name="Gladieux P."/>
            <person name="Hiltunen Thoren M."/>
            <person name="Johannesson H."/>
        </authorList>
    </citation>
    <scope>NUCLEOTIDE SEQUENCE</scope>
    <source>
        <strain evidence="1">CBS 955.72</strain>
    </source>
</reference>
<gene>
    <name evidence="1" type="ORF">B0T25DRAFT_133650</name>
</gene>
<accession>A0AAJ0HSR4</accession>
<dbReference type="EMBL" id="JAUIQD010000002">
    <property type="protein sequence ID" value="KAK3360776.1"/>
    <property type="molecule type" value="Genomic_DNA"/>
</dbReference>
<reference evidence="1" key="2">
    <citation type="submission" date="2023-06" db="EMBL/GenBank/DDBJ databases">
        <authorList>
            <consortium name="Lawrence Berkeley National Laboratory"/>
            <person name="Haridas S."/>
            <person name="Hensen N."/>
            <person name="Bonometti L."/>
            <person name="Westerberg I."/>
            <person name="Brannstrom I.O."/>
            <person name="Guillou S."/>
            <person name="Cros-Aarteil S."/>
            <person name="Calhoun S."/>
            <person name="Kuo A."/>
            <person name="Mondo S."/>
            <person name="Pangilinan J."/>
            <person name="Riley R."/>
            <person name="Labutti K."/>
            <person name="Andreopoulos B."/>
            <person name="Lipzen A."/>
            <person name="Chen C."/>
            <person name="Yanf M."/>
            <person name="Daum C."/>
            <person name="Ng V."/>
            <person name="Clum A."/>
            <person name="Steindorff A."/>
            <person name="Ohm R."/>
            <person name="Martin F."/>
            <person name="Silar P."/>
            <person name="Natvig D."/>
            <person name="Lalanne C."/>
            <person name="Gautier V."/>
            <person name="Ament-Velasquez S.L."/>
            <person name="Kruys A."/>
            <person name="Hutchinson M.I."/>
            <person name="Powell A.J."/>
            <person name="Barry K."/>
            <person name="Miller A.N."/>
            <person name="Grigoriev I.V."/>
            <person name="Debuchy R."/>
            <person name="Gladieux P."/>
            <person name="Thoren M.H."/>
            <person name="Johannesson H."/>
        </authorList>
    </citation>
    <scope>NUCLEOTIDE SEQUENCE</scope>
    <source>
        <strain evidence="1">CBS 955.72</strain>
    </source>
</reference>
<dbReference type="Proteomes" id="UP001275084">
    <property type="component" value="Unassembled WGS sequence"/>
</dbReference>
<evidence type="ECO:0000313" key="2">
    <source>
        <dbReference type="Proteomes" id="UP001275084"/>
    </source>
</evidence>
<keyword evidence="2" id="KW-1185">Reference proteome</keyword>
<protein>
    <submittedName>
        <fullName evidence="1">Uncharacterized protein</fullName>
    </submittedName>
</protein>
<comment type="caution">
    <text evidence="1">The sequence shown here is derived from an EMBL/GenBank/DDBJ whole genome shotgun (WGS) entry which is preliminary data.</text>
</comment>
<organism evidence="1 2">
    <name type="scientific">Lasiosphaeria hispida</name>
    <dbReference type="NCBI Taxonomy" id="260671"/>
    <lineage>
        <taxon>Eukaryota</taxon>
        <taxon>Fungi</taxon>
        <taxon>Dikarya</taxon>
        <taxon>Ascomycota</taxon>
        <taxon>Pezizomycotina</taxon>
        <taxon>Sordariomycetes</taxon>
        <taxon>Sordariomycetidae</taxon>
        <taxon>Sordariales</taxon>
        <taxon>Lasiosphaeriaceae</taxon>
        <taxon>Lasiosphaeria</taxon>
    </lineage>
</organism>
<proteinExistence type="predicted"/>
<sequence>MVKWSVKTATGAVKGKVSAGRVKLVPRSETLFMYLTKRDLDTDYLPYDLREEIWTFYGINEPKMAVLLQHILVESDKASIRHLLEKKGITMQETLVDT</sequence>
<dbReference type="AlphaFoldDB" id="A0AAJ0HSR4"/>
<name>A0AAJ0HSR4_9PEZI</name>